<reference evidence="1" key="1">
    <citation type="submission" date="2024-01" db="EMBL/GenBank/DDBJ databases">
        <title>The diversity of rhizobia nodulating Mimosa spp. in eleven states of Brazil covering several biomes is determined by host plant, location, and edaphic factors.</title>
        <authorList>
            <person name="Rouws L."/>
            <person name="Barauna A."/>
            <person name="Beukes C."/>
            <person name="De Faria S.M."/>
            <person name="Gross E."/>
            <person name="Dos Reis Junior F.B."/>
            <person name="Simon M."/>
            <person name="Maluk M."/>
            <person name="Odee D.W."/>
            <person name="Kenicer G."/>
            <person name="Young J.P.W."/>
            <person name="Reis V.M."/>
            <person name="Zilli J."/>
            <person name="James E.K."/>
        </authorList>
    </citation>
    <scope>NUCLEOTIDE SEQUENCE</scope>
    <source>
        <strain evidence="1">JPY452</strain>
    </source>
</reference>
<comment type="caution">
    <text evidence="1">The sequence shown here is derived from an EMBL/GenBank/DDBJ whole genome shotgun (WGS) entry which is preliminary data.</text>
</comment>
<organism evidence="1 2">
    <name type="scientific">Paraburkholderia unamae</name>
    <dbReference type="NCBI Taxonomy" id="219649"/>
    <lineage>
        <taxon>Bacteria</taxon>
        <taxon>Pseudomonadati</taxon>
        <taxon>Pseudomonadota</taxon>
        <taxon>Betaproteobacteria</taxon>
        <taxon>Burkholderiales</taxon>
        <taxon>Burkholderiaceae</taxon>
        <taxon>Paraburkholderia</taxon>
    </lineage>
</organism>
<accession>A0ACC6RXQ4</accession>
<evidence type="ECO:0000313" key="1">
    <source>
        <dbReference type="EMBL" id="MEM5406197.1"/>
    </source>
</evidence>
<proteinExistence type="predicted"/>
<name>A0ACC6RXQ4_9BURK</name>
<dbReference type="Proteomes" id="UP001392318">
    <property type="component" value="Unassembled WGS sequence"/>
</dbReference>
<dbReference type="EMBL" id="JAYMRU010000064">
    <property type="protein sequence ID" value="MEM5406197.1"/>
    <property type="molecule type" value="Genomic_DNA"/>
</dbReference>
<protein>
    <submittedName>
        <fullName evidence="1">Uncharacterized protein</fullName>
    </submittedName>
</protein>
<keyword evidence="2" id="KW-1185">Reference proteome</keyword>
<sequence length="55" mass="5643">MSERDNEIADLAKDILGNIIQGMLASGKALVPADAANAAMQCATALVDQLADVQS</sequence>
<gene>
    <name evidence="1" type="ORF">VSR83_40515</name>
</gene>
<evidence type="ECO:0000313" key="2">
    <source>
        <dbReference type="Proteomes" id="UP001392318"/>
    </source>
</evidence>